<dbReference type="SMART" id="SM00342">
    <property type="entry name" value="HTH_ARAC"/>
    <property type="match status" value="1"/>
</dbReference>
<comment type="caution">
    <text evidence="5">The sequence shown here is derived from an EMBL/GenBank/DDBJ whole genome shotgun (WGS) entry which is preliminary data.</text>
</comment>
<dbReference type="Gene3D" id="1.10.10.60">
    <property type="entry name" value="Homeodomain-like"/>
    <property type="match status" value="2"/>
</dbReference>
<keyword evidence="6" id="KW-1185">Reference proteome</keyword>
<reference evidence="5 6" key="1">
    <citation type="journal article" date="1992" name="Int. J. Syst. Bacteriol.">
        <title>Sphingobacterium antarcticus sp. nov. a Psychrotrophic Bacterium from the Soils of Schirmacher Oasis, Antarctica.</title>
        <authorList>
            <person name="Shivaji S."/>
            <person name="Ray M.K."/>
            <person name="Rao N.S."/>
            <person name="Saiserr L."/>
            <person name="Jagannadham M.V."/>
            <person name="Kumar G.S."/>
            <person name="Reddy G."/>
            <person name="Bhargava P.M."/>
        </authorList>
    </citation>
    <scope>NUCLEOTIDE SEQUENCE [LARGE SCALE GENOMIC DNA]</scope>
    <source>
        <strain evidence="5 6">4BY</strain>
    </source>
</reference>
<dbReference type="Pfam" id="PF12833">
    <property type="entry name" value="HTH_18"/>
    <property type="match status" value="1"/>
</dbReference>
<dbReference type="OrthoDB" id="9787988at2"/>
<keyword evidence="2" id="KW-0238">DNA-binding</keyword>
<evidence type="ECO:0000256" key="2">
    <source>
        <dbReference type="ARBA" id="ARBA00023125"/>
    </source>
</evidence>
<dbReference type="PANTHER" id="PTHR43280">
    <property type="entry name" value="ARAC-FAMILY TRANSCRIPTIONAL REGULATOR"/>
    <property type="match status" value="1"/>
</dbReference>
<protein>
    <submittedName>
        <fullName evidence="5">AraC family transcriptional regulator</fullName>
    </submittedName>
</protein>
<dbReference type="RefSeq" id="WP_037441525.1">
    <property type="nucleotide sequence ID" value="NZ_JNFF01000066.1"/>
</dbReference>
<keyword evidence="3" id="KW-0804">Transcription</keyword>
<proteinExistence type="predicted"/>
<evidence type="ECO:0000256" key="3">
    <source>
        <dbReference type="ARBA" id="ARBA00023163"/>
    </source>
</evidence>
<accession>A0A081PG35</accession>
<dbReference type="GO" id="GO:0003700">
    <property type="term" value="F:DNA-binding transcription factor activity"/>
    <property type="evidence" value="ECO:0007669"/>
    <property type="project" value="InterPro"/>
</dbReference>
<dbReference type="AlphaFoldDB" id="A0A081PG35"/>
<dbReference type="GO" id="GO:0043565">
    <property type="term" value="F:sequence-specific DNA binding"/>
    <property type="evidence" value="ECO:0007669"/>
    <property type="project" value="InterPro"/>
</dbReference>
<evidence type="ECO:0000259" key="4">
    <source>
        <dbReference type="PROSITE" id="PS01124"/>
    </source>
</evidence>
<dbReference type="eggNOG" id="COG2207">
    <property type="taxonomic scope" value="Bacteria"/>
</dbReference>
<dbReference type="Proteomes" id="UP000028007">
    <property type="component" value="Unassembled WGS sequence"/>
</dbReference>
<dbReference type="PROSITE" id="PS01124">
    <property type="entry name" value="HTH_ARAC_FAMILY_2"/>
    <property type="match status" value="1"/>
</dbReference>
<sequence length="282" mass="32626">MKIQKEDVLIEPGHSFRIFSPSLRNYFYWHYHPEFELIFIEGLTGIRHVGQHISSFMESDLVLIGSNIPHLNFDYGLMTDYQQIVVQLKDSFINDVLPGIAEFASIKLLFKRAAFGISFHGETKKQAVELLKEIQQLQSFGRLIKLLQIFNLLAGSQEYTQLNETDTSLKLFLNDKVRMGSVYEYIHQHYHEHTDVNKVAEKIGLSTAAFCRYFKKQTNMTFTDFVNQYRINLAKTMLLQDINVSEACYGVGFQSLSYFNKLFNKLTGLGPLEFKKQFSSAK</sequence>
<evidence type="ECO:0000313" key="5">
    <source>
        <dbReference type="EMBL" id="KEQ29658.1"/>
    </source>
</evidence>
<name>A0A081PG35_9SPHI</name>
<organism evidence="5 6">
    <name type="scientific">Pedobacter antarcticus 4BY</name>
    <dbReference type="NCBI Taxonomy" id="1358423"/>
    <lineage>
        <taxon>Bacteria</taxon>
        <taxon>Pseudomonadati</taxon>
        <taxon>Bacteroidota</taxon>
        <taxon>Sphingobacteriia</taxon>
        <taxon>Sphingobacteriales</taxon>
        <taxon>Sphingobacteriaceae</taxon>
        <taxon>Pedobacter</taxon>
    </lineage>
</organism>
<dbReference type="SUPFAM" id="SSF46689">
    <property type="entry name" value="Homeodomain-like"/>
    <property type="match status" value="2"/>
</dbReference>
<gene>
    <name evidence="5" type="ORF">N180_19625</name>
</gene>
<dbReference type="InterPro" id="IPR009057">
    <property type="entry name" value="Homeodomain-like_sf"/>
</dbReference>
<evidence type="ECO:0000256" key="1">
    <source>
        <dbReference type="ARBA" id="ARBA00023015"/>
    </source>
</evidence>
<evidence type="ECO:0000313" key="6">
    <source>
        <dbReference type="Proteomes" id="UP000028007"/>
    </source>
</evidence>
<dbReference type="EMBL" id="JNFF01000066">
    <property type="protein sequence ID" value="KEQ29658.1"/>
    <property type="molecule type" value="Genomic_DNA"/>
</dbReference>
<dbReference type="InterPro" id="IPR018060">
    <property type="entry name" value="HTH_AraC"/>
</dbReference>
<feature type="domain" description="HTH araC/xylS-type" evidence="4">
    <location>
        <begin position="180"/>
        <end position="277"/>
    </location>
</feature>
<dbReference type="PANTHER" id="PTHR43280:SF27">
    <property type="entry name" value="TRANSCRIPTIONAL REGULATOR MTLR"/>
    <property type="match status" value="1"/>
</dbReference>
<keyword evidence="1" id="KW-0805">Transcription regulation</keyword>